<dbReference type="InterPro" id="IPR036291">
    <property type="entry name" value="NAD(P)-bd_dom_sf"/>
</dbReference>
<reference evidence="2" key="1">
    <citation type="journal article" date="2018" name="Nat. Microbiol.">
        <title>Leveraging single-cell genomics to expand the fungal tree of life.</title>
        <authorList>
            <person name="Ahrendt S.R."/>
            <person name="Quandt C.A."/>
            <person name="Ciobanu D."/>
            <person name="Clum A."/>
            <person name="Salamov A."/>
            <person name="Andreopoulos B."/>
            <person name="Cheng J.F."/>
            <person name="Woyke T."/>
            <person name="Pelin A."/>
            <person name="Henrissat B."/>
            <person name="Reynolds N.K."/>
            <person name="Benny G.L."/>
            <person name="Smith M.E."/>
            <person name="James T.Y."/>
            <person name="Grigoriev I.V."/>
        </authorList>
    </citation>
    <scope>NUCLEOTIDE SEQUENCE [LARGE SCALE GENOMIC DNA]</scope>
    <source>
        <strain evidence="2">RSA 1356</strain>
    </source>
</reference>
<dbReference type="SUPFAM" id="SSF51735">
    <property type="entry name" value="NAD(P)-binding Rossmann-fold domains"/>
    <property type="match status" value="1"/>
</dbReference>
<dbReference type="Proteomes" id="UP000271241">
    <property type="component" value="Unassembled WGS sequence"/>
</dbReference>
<sequence length="53" mass="5181">MKLDGSKAAVITGGAKGFGLALAQRLVAQGVRVALGDLDEQAGAAAASAINEQ</sequence>
<dbReference type="InterPro" id="IPR002347">
    <property type="entry name" value="SDR_fam"/>
</dbReference>
<evidence type="ECO:0000313" key="1">
    <source>
        <dbReference type="EMBL" id="RKP04413.1"/>
    </source>
</evidence>
<dbReference type="Pfam" id="PF00106">
    <property type="entry name" value="adh_short"/>
    <property type="match status" value="1"/>
</dbReference>
<dbReference type="Gene3D" id="3.40.50.720">
    <property type="entry name" value="NAD(P)-binding Rossmann-like Domain"/>
    <property type="match status" value="1"/>
</dbReference>
<dbReference type="AlphaFoldDB" id="A0A4P9XFN7"/>
<organism evidence="1 2">
    <name type="scientific">Thamnocephalis sphaerospora</name>
    <dbReference type="NCBI Taxonomy" id="78915"/>
    <lineage>
        <taxon>Eukaryota</taxon>
        <taxon>Fungi</taxon>
        <taxon>Fungi incertae sedis</taxon>
        <taxon>Zoopagomycota</taxon>
        <taxon>Zoopagomycotina</taxon>
        <taxon>Zoopagomycetes</taxon>
        <taxon>Zoopagales</taxon>
        <taxon>Sigmoideomycetaceae</taxon>
        <taxon>Thamnocephalis</taxon>
    </lineage>
</organism>
<accession>A0A4P9XFN7</accession>
<protein>
    <submittedName>
        <fullName evidence="1">Uncharacterized protein</fullName>
    </submittedName>
</protein>
<name>A0A4P9XFN7_9FUNG</name>
<gene>
    <name evidence="1" type="ORF">THASP1DRAFT_33825</name>
</gene>
<dbReference type="EMBL" id="KZ993754">
    <property type="protein sequence ID" value="RKP04413.1"/>
    <property type="molecule type" value="Genomic_DNA"/>
</dbReference>
<evidence type="ECO:0000313" key="2">
    <source>
        <dbReference type="Proteomes" id="UP000271241"/>
    </source>
</evidence>
<dbReference type="OrthoDB" id="37659at2759"/>
<proteinExistence type="predicted"/>
<keyword evidence="2" id="KW-1185">Reference proteome</keyword>